<dbReference type="FunFam" id="2.10.25.140:FF:000002">
    <property type="entry name" value="Delta-like protein"/>
    <property type="match status" value="1"/>
</dbReference>
<protein>
    <recommendedName>
        <fullName evidence="7">Delta-like protein</fullName>
    </recommendedName>
</protein>
<feature type="disulfide bond" evidence="6">
    <location>
        <begin position="127"/>
        <end position="136"/>
    </location>
</feature>
<keyword evidence="2 5" id="KW-0245">EGF-like domain</keyword>
<dbReference type="Pfam" id="PF00008">
    <property type="entry name" value="EGF"/>
    <property type="match status" value="1"/>
</dbReference>
<dbReference type="PANTHER" id="PTHR24033">
    <property type="entry name" value="EGF-LIKE DOMAIN-CONTAINING PROTEIN"/>
    <property type="match status" value="1"/>
</dbReference>
<dbReference type="GO" id="GO:0005509">
    <property type="term" value="F:calcium ion binding"/>
    <property type="evidence" value="ECO:0007669"/>
    <property type="project" value="InterPro"/>
</dbReference>
<feature type="signal peptide" evidence="9">
    <location>
        <begin position="1"/>
        <end position="20"/>
    </location>
</feature>
<feature type="domain" description="EGF-like" evidence="10">
    <location>
        <begin position="232"/>
        <end position="271"/>
    </location>
</feature>
<dbReference type="InterPro" id="IPR000742">
    <property type="entry name" value="EGF"/>
</dbReference>
<feature type="transmembrane region" description="Helical" evidence="8">
    <location>
        <begin position="384"/>
        <end position="405"/>
    </location>
</feature>
<feature type="domain" description="EGF-like" evidence="10">
    <location>
        <begin position="166"/>
        <end position="197"/>
    </location>
</feature>
<dbReference type="SUPFAM" id="SSF57196">
    <property type="entry name" value="EGF/Laminin"/>
    <property type="match status" value="2"/>
</dbReference>
<keyword evidence="7 8" id="KW-0472">Membrane</keyword>
<reference evidence="14" key="1">
    <citation type="submission" date="2016-04" db="UniProtKB">
        <authorList>
            <consortium name="WormBaseParasite"/>
        </authorList>
    </citation>
    <scope>IDENTIFICATION</scope>
</reference>
<feature type="disulfide bond" evidence="5">
    <location>
        <begin position="339"/>
        <end position="348"/>
    </location>
</feature>
<dbReference type="PANTHER" id="PTHR24033:SF232">
    <property type="entry name" value="LAMININ SUBUNIT GAMMA-2-RELATED"/>
    <property type="match status" value="1"/>
</dbReference>
<dbReference type="Pfam" id="PF01414">
    <property type="entry name" value="DSL"/>
    <property type="match status" value="1"/>
</dbReference>
<evidence type="ECO:0000256" key="7">
    <source>
        <dbReference type="RuleBase" id="RU280815"/>
    </source>
</evidence>
<dbReference type="SMART" id="SM00179">
    <property type="entry name" value="EGF_CA"/>
    <property type="match status" value="2"/>
</dbReference>
<dbReference type="PROSITE" id="PS00022">
    <property type="entry name" value="EGF_1"/>
    <property type="match status" value="5"/>
</dbReference>
<sequence>MYSFIAYVVLLNSFLHLARCSGSLEVRLISSRSCLLKFCVKKPHAKPLDSCLLESQLIQLQSQQQRLVNTPFYFPFPETFLLVTEIYDSQRVLLLKNTSKETFMAGTEFVPAEGSSDFLDVAFRATCHPSYYGRGCQRYCKASFGYTCDAQGKRVCLDGWTGELCDKPICEDGCEHGRCVEPGRCECDHGFFGPTCKECRRSDKCRNGKCRDNKPFTCECEPGWGGIFCERDLEYCTRHQPCKNGGVCSNGGVRSDFTCRCEKGFMGSTCELEVPSICQHPAICRNGGVCTTVDSKLGRCECAAGFEGRYCERRIVNKHCPSITCKNGGLCITGPTCECPLCFSGADCSVIDEKCLWQRANTTQNSMNSSREDPMTNTSMQTRILMLMAFASILVLAMCVVVFFLKYSRMKRLLRDPLTQNAINEQRQQHELPKRSIDYRSGPDEAYKCLINRQRATGGPTSLMPPRTVDHHRLVIPRVPGWAMNSGPAFGGCYEARYVTQPRGRYCTLPCATAESVAEPEHHYAEIEFRPTTVSLDDKDFTANACVV</sequence>
<feature type="domain" description="EGF-like" evidence="10">
    <location>
        <begin position="274"/>
        <end position="312"/>
    </location>
</feature>
<evidence type="ECO:0000313" key="14">
    <source>
        <dbReference type="WBParaSite" id="NBR_0000899001-mRNA-1"/>
    </source>
</evidence>
<gene>
    <name evidence="12" type="ORF">NBR_LOCUS8991</name>
</gene>
<evidence type="ECO:0000313" key="13">
    <source>
        <dbReference type="Proteomes" id="UP000271162"/>
    </source>
</evidence>
<dbReference type="PROSITE" id="PS50026">
    <property type="entry name" value="EGF_3"/>
    <property type="match status" value="5"/>
</dbReference>
<dbReference type="STRING" id="27835.A0A0N4Y0E4"/>
<keyword evidence="3 7" id="KW-0677">Repeat</keyword>
<accession>A0A0N4Y0E4</accession>
<dbReference type="EMBL" id="UYSL01020075">
    <property type="protein sequence ID" value="VDL72580.1"/>
    <property type="molecule type" value="Genomic_DNA"/>
</dbReference>
<dbReference type="InterPro" id="IPR001774">
    <property type="entry name" value="DSL"/>
</dbReference>
<feature type="disulfide bond" evidence="5">
    <location>
        <begin position="261"/>
        <end position="270"/>
    </location>
</feature>
<keyword evidence="7 8" id="KW-1133">Transmembrane helix</keyword>
<dbReference type="CDD" id="cd00054">
    <property type="entry name" value="EGF_CA"/>
    <property type="match status" value="2"/>
</dbReference>
<name>A0A0N4Y0E4_NIPBR</name>
<evidence type="ECO:0000256" key="1">
    <source>
        <dbReference type="ARBA" id="ARBA00022473"/>
    </source>
</evidence>
<proteinExistence type="predicted"/>
<keyword evidence="7 8" id="KW-0812">Transmembrane</keyword>
<keyword evidence="7 9" id="KW-0732">Signal</keyword>
<feature type="disulfide bond" evidence="5">
    <location>
        <begin position="220"/>
        <end position="229"/>
    </location>
</feature>
<evidence type="ECO:0000256" key="8">
    <source>
        <dbReference type="SAM" id="Phobius"/>
    </source>
</evidence>
<dbReference type="WBParaSite" id="NBR_0000899001-mRNA-1">
    <property type="protein sequence ID" value="NBR_0000899001-mRNA-1"/>
    <property type="gene ID" value="NBR_0000899001"/>
</dbReference>
<dbReference type="InterPro" id="IPR051830">
    <property type="entry name" value="NOTCH_homolog"/>
</dbReference>
<feature type="disulfide bond" evidence="5">
    <location>
        <begin position="302"/>
        <end position="311"/>
    </location>
</feature>
<feature type="chain" id="PRO_5043125052" description="Delta-like protein" evidence="9">
    <location>
        <begin position="21"/>
        <end position="548"/>
    </location>
</feature>
<keyword evidence="4 5" id="KW-1015">Disulfide bond</keyword>
<dbReference type="SMART" id="SM00051">
    <property type="entry name" value="DSL"/>
    <property type="match status" value="1"/>
</dbReference>
<feature type="disulfide bond" evidence="6">
    <location>
        <begin position="156"/>
        <end position="165"/>
    </location>
</feature>
<evidence type="ECO:0000256" key="9">
    <source>
        <dbReference type="SAM" id="SignalP"/>
    </source>
</evidence>
<dbReference type="Pfam" id="PF21700">
    <property type="entry name" value="EGF_DL_JAG"/>
    <property type="match status" value="1"/>
</dbReference>
<dbReference type="PROSITE" id="PS01186">
    <property type="entry name" value="EGF_2"/>
    <property type="match status" value="3"/>
</dbReference>
<feature type="domain" description="EGF-like" evidence="10">
    <location>
        <begin position="316"/>
        <end position="349"/>
    </location>
</feature>
<reference evidence="12 13" key="2">
    <citation type="submission" date="2018-11" db="EMBL/GenBank/DDBJ databases">
        <authorList>
            <consortium name="Pathogen Informatics"/>
        </authorList>
    </citation>
    <scope>NUCLEOTIDE SEQUENCE [LARGE SCALE GENOMIC DNA]</scope>
</reference>
<evidence type="ECO:0000256" key="6">
    <source>
        <dbReference type="PROSITE-ProRule" id="PRU00377"/>
    </source>
</evidence>
<dbReference type="SMART" id="SM00181">
    <property type="entry name" value="EGF"/>
    <property type="match status" value="6"/>
</dbReference>
<keyword evidence="1 7" id="KW-0217">Developmental protein</keyword>
<dbReference type="AlphaFoldDB" id="A0A0N4Y0E4"/>
<comment type="subcellular location">
    <subcellularLocation>
        <location evidence="7">Membrane</location>
        <topology evidence="7">Single-pass type I membrane protein</topology>
    </subcellularLocation>
</comment>
<comment type="function">
    <text evidence="7">Putative Notch ligand involved in the mediation of Notch signaling.</text>
</comment>
<evidence type="ECO:0000313" key="12">
    <source>
        <dbReference type="EMBL" id="VDL72580.1"/>
    </source>
</evidence>
<comment type="caution">
    <text evidence="5">Lacks conserved residue(s) required for the propagation of feature annotation.</text>
</comment>
<organism evidence="14">
    <name type="scientific">Nippostrongylus brasiliensis</name>
    <name type="common">Rat hookworm</name>
    <dbReference type="NCBI Taxonomy" id="27835"/>
    <lineage>
        <taxon>Eukaryota</taxon>
        <taxon>Metazoa</taxon>
        <taxon>Ecdysozoa</taxon>
        <taxon>Nematoda</taxon>
        <taxon>Chromadorea</taxon>
        <taxon>Rhabditida</taxon>
        <taxon>Rhabditina</taxon>
        <taxon>Rhabditomorpha</taxon>
        <taxon>Strongyloidea</taxon>
        <taxon>Heligmosomidae</taxon>
        <taxon>Nippostrongylus</taxon>
    </lineage>
</organism>
<evidence type="ECO:0000256" key="5">
    <source>
        <dbReference type="PROSITE-ProRule" id="PRU00076"/>
    </source>
</evidence>
<feature type="domain" description="DSL" evidence="11">
    <location>
        <begin position="125"/>
        <end position="165"/>
    </location>
</feature>
<dbReference type="GO" id="GO:0016020">
    <property type="term" value="C:membrane"/>
    <property type="evidence" value="ECO:0007669"/>
    <property type="project" value="UniProtKB-SubCell"/>
</dbReference>
<dbReference type="GO" id="GO:0007154">
    <property type="term" value="P:cell communication"/>
    <property type="evidence" value="ECO:0007669"/>
    <property type="project" value="InterPro"/>
</dbReference>
<evidence type="ECO:0000256" key="2">
    <source>
        <dbReference type="ARBA" id="ARBA00022536"/>
    </source>
</evidence>
<dbReference type="Gene3D" id="2.10.25.10">
    <property type="entry name" value="Laminin"/>
    <property type="match status" value="3"/>
</dbReference>
<evidence type="ECO:0000259" key="11">
    <source>
        <dbReference type="PROSITE" id="PS51051"/>
    </source>
</evidence>
<evidence type="ECO:0000259" key="10">
    <source>
        <dbReference type="PROSITE" id="PS50026"/>
    </source>
</evidence>
<dbReference type="Proteomes" id="UP000271162">
    <property type="component" value="Unassembled WGS sequence"/>
</dbReference>
<dbReference type="PROSITE" id="PS51051">
    <property type="entry name" value="DSL"/>
    <property type="match status" value="1"/>
</dbReference>
<dbReference type="Gene3D" id="2.10.25.140">
    <property type="match status" value="1"/>
</dbReference>
<feature type="domain" description="EGF-like" evidence="10">
    <location>
        <begin position="201"/>
        <end position="230"/>
    </location>
</feature>
<feature type="disulfide bond" evidence="5">
    <location>
        <begin position="187"/>
        <end position="196"/>
    </location>
</feature>
<keyword evidence="13" id="KW-1185">Reference proteome</keyword>
<feature type="disulfide bond" evidence="5">
    <location>
        <begin position="242"/>
        <end position="259"/>
    </location>
</feature>
<dbReference type="FunFam" id="2.10.25.10:FF:000064">
    <property type="entry name" value="Delta-like protein"/>
    <property type="match status" value="1"/>
</dbReference>
<dbReference type="InterPro" id="IPR001881">
    <property type="entry name" value="EGF-like_Ca-bd_dom"/>
</dbReference>
<dbReference type="OMA" id="CQRYCKA"/>
<evidence type="ECO:0000256" key="3">
    <source>
        <dbReference type="ARBA" id="ARBA00022737"/>
    </source>
</evidence>
<evidence type="ECO:0000256" key="4">
    <source>
        <dbReference type="ARBA" id="ARBA00023157"/>
    </source>
</evidence>